<proteinExistence type="predicted"/>
<dbReference type="GO" id="GO:0016874">
    <property type="term" value="F:ligase activity"/>
    <property type="evidence" value="ECO:0007669"/>
    <property type="project" value="UniProtKB-KW"/>
</dbReference>
<keyword evidence="9" id="KW-1185">Reference proteome</keyword>
<reference evidence="8 9" key="1">
    <citation type="submission" date="2019-12" db="EMBL/GenBank/DDBJ databases">
        <title>Novel species isolated from a subtropical stream in China.</title>
        <authorList>
            <person name="Lu H."/>
        </authorList>
    </citation>
    <scope>NUCLEOTIDE SEQUENCE [LARGE SCALE GENOMIC DNA]</scope>
    <source>
        <strain evidence="8 9">DS3</strain>
    </source>
</reference>
<dbReference type="EMBL" id="WWCJ01000026">
    <property type="protein sequence ID" value="MYN05234.1"/>
    <property type="molecule type" value="Genomic_DNA"/>
</dbReference>
<evidence type="ECO:0000256" key="4">
    <source>
        <dbReference type="ARBA" id="ARBA00023136"/>
    </source>
</evidence>
<keyword evidence="4 5" id="KW-0472">Membrane</keyword>
<evidence type="ECO:0000256" key="3">
    <source>
        <dbReference type="ARBA" id="ARBA00022989"/>
    </source>
</evidence>
<dbReference type="Pfam" id="PF04932">
    <property type="entry name" value="Wzy_C"/>
    <property type="match status" value="1"/>
</dbReference>
<evidence type="ECO:0000256" key="2">
    <source>
        <dbReference type="ARBA" id="ARBA00022692"/>
    </source>
</evidence>
<dbReference type="PANTHER" id="PTHR37422:SF13">
    <property type="entry name" value="LIPOPOLYSACCHARIDE BIOSYNTHESIS PROTEIN PA4999-RELATED"/>
    <property type="match status" value="1"/>
</dbReference>
<dbReference type="AlphaFoldDB" id="A0A6N9HP29"/>
<dbReference type="PANTHER" id="PTHR37422">
    <property type="entry name" value="TEICHURONIC ACID BIOSYNTHESIS PROTEIN TUAE"/>
    <property type="match status" value="1"/>
</dbReference>
<dbReference type="InterPro" id="IPR045979">
    <property type="entry name" value="DUF5935"/>
</dbReference>
<comment type="caution">
    <text evidence="8">The sequence shown here is derived from an EMBL/GenBank/DDBJ whole genome shotgun (WGS) entry which is preliminary data.</text>
</comment>
<dbReference type="NCBIfam" id="TIGR03097">
    <property type="entry name" value="PEP_O_lig_1"/>
    <property type="match status" value="1"/>
</dbReference>
<feature type="transmembrane region" description="Helical" evidence="5">
    <location>
        <begin position="367"/>
        <end position="390"/>
    </location>
</feature>
<organism evidence="8 9">
    <name type="scientific">Pseudoduganella guangdongensis</name>
    <dbReference type="NCBI Taxonomy" id="2692179"/>
    <lineage>
        <taxon>Bacteria</taxon>
        <taxon>Pseudomonadati</taxon>
        <taxon>Pseudomonadota</taxon>
        <taxon>Betaproteobacteria</taxon>
        <taxon>Burkholderiales</taxon>
        <taxon>Oxalobacteraceae</taxon>
        <taxon>Telluria group</taxon>
        <taxon>Pseudoduganella</taxon>
    </lineage>
</organism>
<comment type="subcellular location">
    <subcellularLocation>
        <location evidence="1">Membrane</location>
        <topology evidence="1">Multi-pass membrane protein</topology>
    </subcellularLocation>
</comment>
<evidence type="ECO:0000259" key="7">
    <source>
        <dbReference type="Pfam" id="PF19358"/>
    </source>
</evidence>
<feature type="transmembrane region" description="Helical" evidence="5">
    <location>
        <begin position="330"/>
        <end position="347"/>
    </location>
</feature>
<evidence type="ECO:0000256" key="5">
    <source>
        <dbReference type="SAM" id="Phobius"/>
    </source>
</evidence>
<keyword evidence="2 5" id="KW-0812">Transmembrane</keyword>
<feature type="transmembrane region" description="Helical" evidence="5">
    <location>
        <begin position="202"/>
        <end position="230"/>
    </location>
</feature>
<accession>A0A6N9HP29</accession>
<evidence type="ECO:0000259" key="6">
    <source>
        <dbReference type="Pfam" id="PF04932"/>
    </source>
</evidence>
<protein>
    <submittedName>
        <fullName evidence="8">Putative O-glycosylation ligase, exosortase A system-associated</fullName>
    </submittedName>
</protein>
<evidence type="ECO:0000313" key="8">
    <source>
        <dbReference type="EMBL" id="MYN05234.1"/>
    </source>
</evidence>
<dbReference type="Proteomes" id="UP000448575">
    <property type="component" value="Unassembled WGS sequence"/>
</dbReference>
<name>A0A6N9HP29_9BURK</name>
<gene>
    <name evidence="8" type="ORF">GTP41_24365</name>
</gene>
<dbReference type="GO" id="GO:0016020">
    <property type="term" value="C:membrane"/>
    <property type="evidence" value="ECO:0007669"/>
    <property type="project" value="UniProtKB-SubCell"/>
</dbReference>
<feature type="domain" description="DUF5935" evidence="7">
    <location>
        <begin position="1"/>
        <end position="186"/>
    </location>
</feature>
<keyword evidence="8" id="KW-0436">Ligase</keyword>
<evidence type="ECO:0000313" key="9">
    <source>
        <dbReference type="Proteomes" id="UP000448575"/>
    </source>
</evidence>
<feature type="transmembrane region" description="Helical" evidence="5">
    <location>
        <begin position="171"/>
        <end position="190"/>
    </location>
</feature>
<sequence length="430" mass="47729">MRDILVTLIVFASLPYIFKRPFFGAVMWIWISVMNPHTQGWGFAQNMPFAAIIAGTTVLSMMAKPKQISFPNTGLTWLLIAFTAWIGVTTVFAIGPEDPLPLLNKVVKIMGMTIVVSMLVRTRKEIEILVWVVVISLGYYGVKGGLFTVRSGGAYRVWGPSGTFIEGNNEVALALIMVVPLMLYLVPLIANKWGKRAMWASAGLCALASLGSYSRGAALAMAAMLSFLWLKSHNKLKLGVLLVMMAPLALVFMPEQWHSRIDTINNYEQDGSAMGRINAWMMAINLAADHPLTGGGLQIYNAEIFSRYAPNPEDIHAAHSVYFQVLGEHGYVGLLLYLALYFVVWRNGTWVIKNAGRLPELEWAPRLVRMLQVSIVGFLVGGAFLSLAYFDVPYYIMVIMVATRLLVERTLREHATQKVLAQEKEAHSVA</sequence>
<feature type="transmembrane region" description="Helical" evidence="5">
    <location>
        <begin position="43"/>
        <end position="63"/>
    </location>
</feature>
<dbReference type="Pfam" id="PF19358">
    <property type="entry name" value="DUF5935"/>
    <property type="match status" value="1"/>
</dbReference>
<keyword evidence="3 5" id="KW-1133">Transmembrane helix</keyword>
<feature type="transmembrane region" description="Helical" evidence="5">
    <location>
        <begin position="75"/>
        <end position="96"/>
    </location>
</feature>
<dbReference type="InterPro" id="IPR051533">
    <property type="entry name" value="WaaL-like"/>
</dbReference>
<dbReference type="InterPro" id="IPR007016">
    <property type="entry name" value="O-antigen_ligase-rel_domated"/>
</dbReference>
<feature type="transmembrane region" description="Helical" evidence="5">
    <location>
        <begin position="128"/>
        <end position="151"/>
    </location>
</feature>
<feature type="domain" description="O-antigen ligase-related" evidence="6">
    <location>
        <begin position="202"/>
        <end position="338"/>
    </location>
</feature>
<feature type="transmembrane region" description="Helical" evidence="5">
    <location>
        <begin position="236"/>
        <end position="253"/>
    </location>
</feature>
<dbReference type="RefSeq" id="WP_161028178.1">
    <property type="nucleotide sequence ID" value="NZ_WWCJ01000026.1"/>
</dbReference>
<evidence type="ECO:0000256" key="1">
    <source>
        <dbReference type="ARBA" id="ARBA00004141"/>
    </source>
</evidence>
<dbReference type="InterPro" id="IPR017528">
    <property type="entry name" value="CHP03097O-antigen_lig-rel"/>
</dbReference>